<proteinExistence type="predicted"/>
<dbReference type="EMBL" id="CAJVPL010001210">
    <property type="protein sequence ID" value="CAG8559062.1"/>
    <property type="molecule type" value="Genomic_DNA"/>
</dbReference>
<protein>
    <submittedName>
        <fullName evidence="2">12664_t:CDS:1</fullName>
    </submittedName>
    <submittedName>
        <fullName evidence="3">12669_t:CDS:1</fullName>
    </submittedName>
</protein>
<reference evidence="3" key="1">
    <citation type="submission" date="2021-06" db="EMBL/GenBank/DDBJ databases">
        <authorList>
            <person name="Kallberg Y."/>
            <person name="Tangrot J."/>
            <person name="Rosling A."/>
        </authorList>
    </citation>
    <scope>NUCLEOTIDE SEQUENCE</scope>
    <source>
        <strain evidence="3">MT106</strain>
    </source>
</reference>
<name>A0A9N9BA98_9GLOM</name>
<dbReference type="AlphaFoldDB" id="A0A9N9BA98"/>
<dbReference type="EMBL" id="CAJVPL010001210">
    <property type="protein sequence ID" value="CAG8558964.1"/>
    <property type="molecule type" value="Genomic_DNA"/>
</dbReference>
<accession>A0A9N9BA98</accession>
<gene>
    <name evidence="2" type="ORF">AGERDE_LOCUS7055</name>
    <name evidence="3" type="ORF">AGERDE_LOCUS7060</name>
</gene>
<comment type="caution">
    <text evidence="3">The sequence shown here is derived from an EMBL/GenBank/DDBJ whole genome shotgun (WGS) entry which is preliminary data.</text>
</comment>
<feature type="region of interest" description="Disordered" evidence="1">
    <location>
        <begin position="27"/>
        <end position="49"/>
    </location>
</feature>
<evidence type="ECO:0000313" key="4">
    <source>
        <dbReference type="Proteomes" id="UP000789831"/>
    </source>
</evidence>
<evidence type="ECO:0000313" key="3">
    <source>
        <dbReference type="EMBL" id="CAG8559062.1"/>
    </source>
</evidence>
<evidence type="ECO:0000313" key="2">
    <source>
        <dbReference type="EMBL" id="CAG8558964.1"/>
    </source>
</evidence>
<organism evidence="3 4">
    <name type="scientific">Ambispora gerdemannii</name>
    <dbReference type="NCBI Taxonomy" id="144530"/>
    <lineage>
        <taxon>Eukaryota</taxon>
        <taxon>Fungi</taxon>
        <taxon>Fungi incertae sedis</taxon>
        <taxon>Mucoromycota</taxon>
        <taxon>Glomeromycotina</taxon>
        <taxon>Glomeromycetes</taxon>
        <taxon>Archaeosporales</taxon>
        <taxon>Ambisporaceae</taxon>
        <taxon>Ambispora</taxon>
    </lineage>
</organism>
<keyword evidence="4" id="KW-1185">Reference proteome</keyword>
<dbReference type="Proteomes" id="UP000789831">
    <property type="component" value="Unassembled WGS sequence"/>
</dbReference>
<sequence length="121" mass="13400">MISKVVVNNSPGRYNFRQAGHYTKSAASCASPMRNQKRKAKGKTTASYSIPQHKDAKLQKAASVLAAYEVAAPANIPDEAIDQALVVRDEFIEHNDNDQARRITVQPSIYFLFTVVLAMFT</sequence>
<evidence type="ECO:0000256" key="1">
    <source>
        <dbReference type="SAM" id="MobiDB-lite"/>
    </source>
</evidence>